<feature type="transmembrane region" description="Helical" evidence="2">
    <location>
        <begin position="693"/>
        <end position="713"/>
    </location>
</feature>
<feature type="transmembrane region" description="Helical" evidence="2">
    <location>
        <begin position="642"/>
        <end position="664"/>
    </location>
</feature>
<feature type="transmembrane region" description="Helical" evidence="2">
    <location>
        <begin position="987"/>
        <end position="1016"/>
    </location>
</feature>
<dbReference type="InterPro" id="IPR002656">
    <property type="entry name" value="Acyl_transf_3_dom"/>
</dbReference>
<dbReference type="Pfam" id="PF01757">
    <property type="entry name" value="Acyl_transf_3"/>
    <property type="match status" value="1"/>
</dbReference>
<keyword evidence="3" id="KW-0732">Signal</keyword>
<evidence type="ECO:0000259" key="4">
    <source>
        <dbReference type="Pfam" id="PF01757"/>
    </source>
</evidence>
<dbReference type="PANTHER" id="PTHR38121">
    <property type="entry name" value="GH16 DOMAIN-CONTAINING PROTEIN"/>
    <property type="match status" value="1"/>
</dbReference>
<feature type="transmembrane region" description="Helical" evidence="2">
    <location>
        <begin position="798"/>
        <end position="823"/>
    </location>
</feature>
<feature type="signal peptide" evidence="3">
    <location>
        <begin position="1"/>
        <end position="24"/>
    </location>
</feature>
<sequence>MVKAISLLTTAVLALSSVTLRVKADCECGYLDPSTNHLWTDVAFSYFNETGLKEIVMNPAKSPKINGAQIAGDTGDGQQTWSAVGDHINPYEESFGATHLSAVSYNNTYIDNRTEGLAMEVSIADQKKHHVNGSTIVTRRRDILYGSFRASVKPPFIHNTPGFNHGYGYGFKFAVSYSDSENMYLNILTNDFMPNSTLGWSHSAARWNDDPVKTNLTYLHNFTQTNTTYDDVDERTDSPRSNAAADFEKPYKQIWTVPELMDDWGSDDESDIDEDDERFWESVDVLRSKGYKEDREANQPGLPQFEDATAMKPTASVESLDSYKFPSAGNNASPRTDAGAGWGSHSRNNSANRVPAANQFSLVNRPNFPRENSNMRQQMASRMNRNNPYNTGAGNLGTGTGGVGSSPRFDQYQEELADDDASNRSSYPPQRPDLSRFDSYESDIQVPTNSHDAAHTQRYLQDSSSNVSLPYIAPKYAASGGLHSAANSTASLLNYSGTGGGNNNNVGASHGYLSSVNINWETEPKIIQWNKRKSMGVDLLVGQLAQPAMGDKNAARRLSTVVHPAPNNGHSFFTLIYRRIYNFFFISGDGMKTASGDARIDYLDGMRGFACLFVSLGHFILMFWNAMANFYGPHHYYQFEYWIRVIFGPIVINAGLVLGVFFLLPSRTMGSRYLVKGGVQSLADNSVRRMPRLIIPAAGACLANYMMIDVGAYKWVPRMNSLTWSTWSYYQNYDNALDFVDSFIALWWAGPPDQPALVTRYATGVLWTIPVIVQGAWTCMLCAVFAHEIKTTWKRFAFYGMCILLSWYAQTWDLFFMAGLVIADLDINLKYRKWGEKGIPLLPKGYAKLLRIPERIRQKFALKGKVIAWAFFLACCVEWLTYIPGAPAENFDIWDVGVHPNFYNSKPNKWNDDVGYKYQRPRTSAWFFVMSIFILADHSTAFRQLFRLRVWSFLGKHSMAYFLLHGIIFWTWGAWLSVTMLTKGINYFATIMVVFVTSYIWLALFCVCFTCTFEYWGIIASKAFWRATSGNLGRRAGA</sequence>
<dbReference type="PANTHER" id="PTHR38121:SF2">
    <property type="entry name" value="ACYLTRANSFERASE 3 DOMAIN-CONTAINING PROTEIN"/>
    <property type="match status" value="1"/>
</dbReference>
<feature type="domain" description="Acyltransferase 3" evidence="4">
    <location>
        <begin position="601"/>
        <end position="1001"/>
    </location>
</feature>
<feature type="transmembrane region" description="Helical" evidence="2">
    <location>
        <begin position="609"/>
        <end position="630"/>
    </location>
</feature>
<reference evidence="5" key="1">
    <citation type="submission" date="2014-06" db="EMBL/GenBank/DDBJ databases">
        <authorList>
            <person name="Ju J."/>
            <person name="Zhang J."/>
        </authorList>
    </citation>
    <scope>NUCLEOTIDE SEQUENCE</scope>
    <source>
        <strain evidence="5">SscI8</strain>
    </source>
</reference>
<keyword evidence="2" id="KW-1133">Transmembrane helix</keyword>
<protein>
    <recommendedName>
        <fullName evidence="4">Acyltransferase 3 domain-containing protein</fullName>
    </recommendedName>
</protein>
<feature type="transmembrane region" description="Helical" evidence="2">
    <location>
        <begin position="761"/>
        <end position="786"/>
    </location>
</feature>
<dbReference type="AlphaFoldDB" id="A0A127Z6P3"/>
<evidence type="ECO:0000256" key="1">
    <source>
        <dbReference type="SAM" id="MobiDB-lite"/>
    </source>
</evidence>
<dbReference type="EMBL" id="LK056665">
    <property type="protein sequence ID" value="CDS82346.1"/>
    <property type="molecule type" value="Genomic_DNA"/>
</dbReference>
<feature type="compositionally biased region" description="Polar residues" evidence="1">
    <location>
        <begin position="345"/>
        <end position="372"/>
    </location>
</feature>
<feature type="transmembrane region" description="Helical" evidence="2">
    <location>
        <begin position="866"/>
        <end position="885"/>
    </location>
</feature>
<feature type="transmembrane region" description="Helical" evidence="2">
    <location>
        <begin position="958"/>
        <end position="975"/>
    </location>
</feature>
<feature type="compositionally biased region" description="Gly residues" evidence="1">
    <location>
        <begin position="394"/>
        <end position="404"/>
    </location>
</feature>
<feature type="region of interest" description="Disordered" evidence="1">
    <location>
        <begin position="291"/>
        <end position="310"/>
    </location>
</feature>
<organism evidence="5">
    <name type="scientific">Sporisorium scitamineum</name>
    <dbReference type="NCBI Taxonomy" id="49012"/>
    <lineage>
        <taxon>Eukaryota</taxon>
        <taxon>Fungi</taxon>
        <taxon>Dikarya</taxon>
        <taxon>Basidiomycota</taxon>
        <taxon>Ustilaginomycotina</taxon>
        <taxon>Ustilaginomycetes</taxon>
        <taxon>Ustilaginales</taxon>
        <taxon>Ustilaginaceae</taxon>
        <taxon>Sporisorium</taxon>
    </lineage>
</organism>
<proteinExistence type="predicted"/>
<keyword evidence="2" id="KW-0472">Membrane</keyword>
<feature type="chain" id="PRO_5007281150" description="Acyltransferase 3 domain-containing protein" evidence="3">
    <location>
        <begin position="25"/>
        <end position="1038"/>
    </location>
</feature>
<evidence type="ECO:0000256" key="2">
    <source>
        <dbReference type="SAM" id="Phobius"/>
    </source>
</evidence>
<feature type="transmembrane region" description="Helical" evidence="2">
    <location>
        <begin position="925"/>
        <end position="946"/>
    </location>
</feature>
<accession>A0A127Z6P3</accession>
<evidence type="ECO:0000313" key="5">
    <source>
        <dbReference type="EMBL" id="CDS82346.1"/>
    </source>
</evidence>
<gene>
    <name evidence="5" type="ORF">SPSC_03165</name>
</gene>
<feature type="region of interest" description="Disordered" evidence="1">
    <location>
        <begin position="384"/>
        <end position="436"/>
    </location>
</feature>
<name>A0A127Z6P3_9BASI</name>
<dbReference type="GO" id="GO:0016747">
    <property type="term" value="F:acyltransferase activity, transferring groups other than amino-acyl groups"/>
    <property type="evidence" value="ECO:0007669"/>
    <property type="project" value="InterPro"/>
</dbReference>
<dbReference type="OrthoDB" id="25131at2759"/>
<feature type="region of interest" description="Disordered" evidence="1">
    <location>
        <begin position="321"/>
        <end position="372"/>
    </location>
</feature>
<keyword evidence="2" id="KW-0812">Transmembrane</keyword>
<evidence type="ECO:0000256" key="3">
    <source>
        <dbReference type="SAM" id="SignalP"/>
    </source>
</evidence>